<accession>A0ABT0BDD3</accession>
<evidence type="ECO:0000313" key="1">
    <source>
        <dbReference type="EMBL" id="MCJ2182821.1"/>
    </source>
</evidence>
<dbReference type="Proteomes" id="UP001162881">
    <property type="component" value="Unassembled WGS sequence"/>
</dbReference>
<comment type="caution">
    <text evidence="1">The sequence shown here is derived from an EMBL/GenBank/DDBJ whole genome shotgun (WGS) entry which is preliminary data.</text>
</comment>
<protein>
    <submittedName>
        <fullName evidence="1">Aldose 1-epimerase</fullName>
    </submittedName>
</protein>
<name>A0ABT0BDD3_9SPHN</name>
<dbReference type="RefSeq" id="WP_244019342.1">
    <property type="nucleotide sequence ID" value="NZ_JALHLF010000026.1"/>
</dbReference>
<dbReference type="InterPro" id="IPR008183">
    <property type="entry name" value="Aldose_1/G6P_1-epimerase"/>
</dbReference>
<dbReference type="InterPro" id="IPR011013">
    <property type="entry name" value="Gal_mutarotase_sf_dom"/>
</dbReference>
<proteinExistence type="predicted"/>
<reference evidence="1" key="1">
    <citation type="submission" date="2022-03" db="EMBL/GenBank/DDBJ databases">
        <title>Identification of a novel bacterium isolated from mangrove sediments.</title>
        <authorList>
            <person name="Pan X."/>
        </authorList>
    </citation>
    <scope>NUCLEOTIDE SEQUENCE</scope>
    <source>
        <strain evidence="1">B1949</strain>
    </source>
</reference>
<dbReference type="Pfam" id="PF01263">
    <property type="entry name" value="Aldose_epim"/>
    <property type="match status" value="1"/>
</dbReference>
<dbReference type="SUPFAM" id="SSF74650">
    <property type="entry name" value="Galactose mutarotase-like"/>
    <property type="match status" value="1"/>
</dbReference>
<dbReference type="Gene3D" id="2.70.98.10">
    <property type="match status" value="1"/>
</dbReference>
<keyword evidence="2" id="KW-1185">Reference proteome</keyword>
<evidence type="ECO:0000313" key="2">
    <source>
        <dbReference type="Proteomes" id="UP001162881"/>
    </source>
</evidence>
<gene>
    <name evidence="1" type="ORF">MTR62_08970</name>
</gene>
<organism evidence="1 2">
    <name type="scientific">Novosphingobium organovorum</name>
    <dbReference type="NCBI Taxonomy" id="2930092"/>
    <lineage>
        <taxon>Bacteria</taxon>
        <taxon>Pseudomonadati</taxon>
        <taxon>Pseudomonadota</taxon>
        <taxon>Alphaproteobacteria</taxon>
        <taxon>Sphingomonadales</taxon>
        <taxon>Sphingomonadaceae</taxon>
        <taxon>Novosphingobium</taxon>
    </lineage>
</organism>
<sequence length="294" mass="32032">MTAVAVDGNAQAIAITAGEWTLRVDPRHGGMVRALTRRGADVLRPMPEASTEPLESACFPLAPYVNRIAHGLFTWEGESHALAPNHPAIAHPLHGTAWLETWDLAEHREDALTLTHAHRADARWGWSFTARQTFTLTANGLHARLALTNTDTRTMPAGIGFHPWFARRGVEAIAFAAQGVWLGDEAMLPTRPAPADQLGDWSAPASLDRPALIDNCYFGWDGTLRIERKDGAILLESAGTRFLHLFVPPGGDFFCAEPQTTMPDALNRPTRDQPGTRALAPGESLTLDMTIRSA</sequence>
<dbReference type="InterPro" id="IPR014718">
    <property type="entry name" value="GH-type_carb-bd"/>
</dbReference>
<dbReference type="EMBL" id="JALHLF010000026">
    <property type="protein sequence ID" value="MCJ2182821.1"/>
    <property type="molecule type" value="Genomic_DNA"/>
</dbReference>
<dbReference type="CDD" id="cd09021">
    <property type="entry name" value="Aldose_epim_Ec_YphB"/>
    <property type="match status" value="1"/>
</dbReference>